<dbReference type="Proteomes" id="UP000013280">
    <property type="component" value="Unassembled WGS sequence"/>
</dbReference>
<dbReference type="NCBIfam" id="TIGR01036">
    <property type="entry name" value="pyrD_sub2"/>
    <property type="match status" value="1"/>
</dbReference>
<feature type="binding site" evidence="13">
    <location>
        <position position="199"/>
    </location>
    <ligand>
        <name>substrate</name>
    </ligand>
</feature>
<dbReference type="AlphaFoldDB" id="R0CUI3"/>
<dbReference type="Gene3D" id="3.20.20.70">
    <property type="entry name" value="Aldolase class I"/>
    <property type="match status" value="1"/>
</dbReference>
<evidence type="ECO:0000256" key="7">
    <source>
        <dbReference type="ARBA" id="ARBA00022630"/>
    </source>
</evidence>
<accession>R0CUI3</accession>
<comment type="subunit">
    <text evidence="5 13">Monomer.</text>
</comment>
<dbReference type="GO" id="GO:0006207">
    <property type="term" value="P:'de novo' pyrimidine nucleobase biosynthetic process"/>
    <property type="evidence" value="ECO:0007669"/>
    <property type="project" value="UniProtKB-UniRule"/>
</dbReference>
<comment type="similarity">
    <text evidence="4 13">Belongs to the dihydroorotate dehydrogenase family. Type 2 subfamily.</text>
</comment>
<feature type="binding site" evidence="13">
    <location>
        <begin position="345"/>
        <end position="346"/>
    </location>
    <ligand>
        <name>FMN</name>
        <dbReference type="ChEBI" id="CHEBI:58210"/>
    </ligand>
</feature>
<keyword evidence="6 13" id="KW-1003">Cell membrane</keyword>
<comment type="subcellular location">
    <subcellularLocation>
        <location evidence="2 13">Cell membrane</location>
        <topology evidence="2 13">Peripheral membrane protein</topology>
    </subcellularLocation>
</comment>
<dbReference type="SUPFAM" id="SSF51395">
    <property type="entry name" value="FMN-linked oxidoreductases"/>
    <property type="match status" value="1"/>
</dbReference>
<dbReference type="InterPro" id="IPR005720">
    <property type="entry name" value="Dihydroorotate_DH_cat"/>
</dbReference>
<keyword evidence="11 13" id="KW-0472">Membrane</keyword>
<feature type="binding site" evidence="13">
    <location>
        <begin position="135"/>
        <end position="139"/>
    </location>
    <ligand>
        <name>substrate</name>
    </ligand>
</feature>
<protein>
    <recommendedName>
        <fullName evidence="13">Dihydroorotate dehydrogenase (quinone)</fullName>
        <ecNumber evidence="13">1.3.5.2</ecNumber>
    </recommendedName>
    <alternativeName>
        <fullName evidence="13">DHOdehase</fullName>
        <shortName evidence="13">DHOD</shortName>
        <shortName evidence="13">DHODase</shortName>
    </alternativeName>
    <alternativeName>
        <fullName evidence="13">Dihydroorotate oxidase</fullName>
    </alternativeName>
</protein>
<feature type="binding site" evidence="13">
    <location>
        <position position="244"/>
    </location>
    <ligand>
        <name>FMN</name>
        <dbReference type="ChEBI" id="CHEBI:58210"/>
    </ligand>
</feature>
<dbReference type="NCBIfam" id="NF003644">
    <property type="entry name" value="PRK05286.1-1"/>
    <property type="match status" value="1"/>
</dbReference>
<feature type="binding site" evidence="13">
    <location>
        <position position="110"/>
    </location>
    <ligand>
        <name>FMN</name>
        <dbReference type="ChEBI" id="CHEBI:58210"/>
    </ligand>
</feature>
<dbReference type="GO" id="GO:0005886">
    <property type="term" value="C:plasma membrane"/>
    <property type="evidence" value="ECO:0007669"/>
    <property type="project" value="UniProtKB-SubCell"/>
</dbReference>
<dbReference type="Pfam" id="PF01180">
    <property type="entry name" value="DHO_dh"/>
    <property type="match status" value="1"/>
</dbReference>
<sequence precursor="true">MHCGVPAVYNAAFRVLLLIPTVLNALYPLARPLLFSMDPEDAHHFTLNQLKRAHAMGLSGCIGGRVAPRPRTVMGVKFPNPVGLAAGLDKDGAYIDALGALGFGFIEVGTVTPRAQPGNPRPRMFRLPAANALINRMGFNNGGVDAFINNVKASKWREAGGVLGLNIGKNADTPIERAVDDYLHCLERVYPHASYVTVNISSPNTKNLRQLQGASELDSLLGTLRDAQQRLADLHKRYVPVVLKIAPDLDDDQIANVADALLRHKMDGVIATNTTISREAVAGLAHAEEAGGLSGQPVREGSTRVIRALHGLLGDAVPIIGVGGILAGEHAREKIDAGAQLVQLYTGLIYRGPGLVAECARALAR</sequence>
<dbReference type="EC" id="1.3.5.2" evidence="13"/>
<dbReference type="InterPro" id="IPR013785">
    <property type="entry name" value="Aldolase_TIM"/>
</dbReference>
<evidence type="ECO:0000313" key="15">
    <source>
        <dbReference type="EMBL" id="ENZ80181.1"/>
    </source>
</evidence>
<dbReference type="GO" id="GO:0106430">
    <property type="term" value="F:dihydroorotate dehydrogenase (quinone) activity"/>
    <property type="evidence" value="ECO:0007669"/>
    <property type="project" value="UniProtKB-EC"/>
</dbReference>
<keyword evidence="7 13" id="KW-0285">Flavoprotein</keyword>
<dbReference type="InterPro" id="IPR001295">
    <property type="entry name" value="Dihydroorotate_DH_CS"/>
</dbReference>
<dbReference type="GO" id="GO:0044205">
    <property type="term" value="P:'de novo' UMP biosynthetic process"/>
    <property type="evidence" value="ECO:0007669"/>
    <property type="project" value="UniProtKB-UniRule"/>
</dbReference>
<comment type="catalytic activity">
    <reaction evidence="12 13">
        <text>(S)-dihydroorotate + a quinone = orotate + a quinol</text>
        <dbReference type="Rhea" id="RHEA:30187"/>
        <dbReference type="ChEBI" id="CHEBI:24646"/>
        <dbReference type="ChEBI" id="CHEBI:30839"/>
        <dbReference type="ChEBI" id="CHEBI:30864"/>
        <dbReference type="ChEBI" id="CHEBI:132124"/>
        <dbReference type="EC" id="1.3.5.2"/>
    </reaction>
</comment>
<evidence type="ECO:0000256" key="8">
    <source>
        <dbReference type="ARBA" id="ARBA00022643"/>
    </source>
</evidence>
<evidence type="ECO:0000256" key="2">
    <source>
        <dbReference type="ARBA" id="ARBA00004202"/>
    </source>
</evidence>
<feature type="active site" description="Nucleophile" evidence="13">
    <location>
        <position position="202"/>
    </location>
</feature>
<feature type="binding site" evidence="13">
    <location>
        <position position="272"/>
    </location>
    <ligand>
        <name>FMN</name>
        <dbReference type="ChEBI" id="CHEBI:58210"/>
    </ligand>
</feature>
<dbReference type="FunFam" id="3.20.20.70:FF:000028">
    <property type="entry name" value="Dihydroorotate dehydrogenase (quinone)"/>
    <property type="match status" value="1"/>
</dbReference>
<feature type="binding site" evidence="13">
    <location>
        <position position="204"/>
    </location>
    <ligand>
        <name>substrate</name>
    </ligand>
</feature>
<gene>
    <name evidence="13" type="primary">pyrD</name>
    <name evidence="15" type="ORF">OR214_00612</name>
</gene>
<dbReference type="InterPro" id="IPR005719">
    <property type="entry name" value="Dihydroorotate_DH_2"/>
</dbReference>
<feature type="binding site" evidence="13">
    <location>
        <position position="324"/>
    </location>
    <ligand>
        <name>FMN</name>
        <dbReference type="ChEBI" id="CHEBI:58210"/>
    </ligand>
</feature>
<dbReference type="PATRIC" id="fig|1264675.3.peg.612"/>
<evidence type="ECO:0000256" key="9">
    <source>
        <dbReference type="ARBA" id="ARBA00022975"/>
    </source>
</evidence>
<comment type="caution">
    <text evidence="15">The sequence shown here is derived from an EMBL/GenBank/DDBJ whole genome shotgun (WGS) entry which is preliminary data.</text>
</comment>
<dbReference type="UniPathway" id="UPA00070">
    <property type="reaction ID" value="UER00946"/>
</dbReference>
<feature type="domain" description="Dihydroorotate dehydrogenase catalytic" evidence="14">
    <location>
        <begin position="72"/>
        <end position="363"/>
    </location>
</feature>
<comment type="function">
    <text evidence="1 13">Catalyzes the conversion of dihydroorotate to orotate with quinone as electron acceptor.</text>
</comment>
<evidence type="ECO:0000256" key="11">
    <source>
        <dbReference type="ARBA" id="ARBA00023136"/>
    </source>
</evidence>
<dbReference type="NCBIfam" id="NF003645">
    <property type="entry name" value="PRK05286.1-2"/>
    <property type="match status" value="1"/>
</dbReference>
<feature type="binding site" evidence="13">
    <location>
        <position position="295"/>
    </location>
    <ligand>
        <name>FMN</name>
        <dbReference type="ChEBI" id="CHEBI:58210"/>
    </ligand>
</feature>
<evidence type="ECO:0000256" key="6">
    <source>
        <dbReference type="ARBA" id="ARBA00022475"/>
    </source>
</evidence>
<evidence type="ECO:0000256" key="4">
    <source>
        <dbReference type="ARBA" id="ARBA00005359"/>
    </source>
</evidence>
<proteinExistence type="inferred from homology"/>
<dbReference type="PROSITE" id="PS00911">
    <property type="entry name" value="DHODEHASE_1"/>
    <property type="match status" value="1"/>
</dbReference>
<evidence type="ECO:0000259" key="14">
    <source>
        <dbReference type="Pfam" id="PF01180"/>
    </source>
</evidence>
<dbReference type="HAMAP" id="MF_00225">
    <property type="entry name" value="DHO_dh_type2"/>
    <property type="match status" value="1"/>
</dbReference>
<evidence type="ECO:0000256" key="12">
    <source>
        <dbReference type="ARBA" id="ARBA00048639"/>
    </source>
</evidence>
<dbReference type="NCBIfam" id="NF003652">
    <property type="entry name" value="PRK05286.2-5"/>
    <property type="match status" value="1"/>
</dbReference>
<keyword evidence="10 13" id="KW-0560">Oxidoreductase</keyword>
<comment type="cofactor">
    <cofactor evidence="13">
        <name>FMN</name>
        <dbReference type="ChEBI" id="CHEBI:58210"/>
    </cofactor>
    <text evidence="13">Binds 1 FMN per subunit.</text>
</comment>
<feature type="binding site" evidence="13">
    <location>
        <begin position="86"/>
        <end position="90"/>
    </location>
    <ligand>
        <name>FMN</name>
        <dbReference type="ChEBI" id="CHEBI:58210"/>
    </ligand>
</feature>
<dbReference type="InterPro" id="IPR050074">
    <property type="entry name" value="DHO_dehydrogenase"/>
</dbReference>
<evidence type="ECO:0000313" key="16">
    <source>
        <dbReference type="Proteomes" id="UP000013280"/>
    </source>
</evidence>
<reference evidence="15 16" key="1">
    <citation type="journal article" date="2013" name="Genome Announc.">
        <title>Draft Genome Sequence for Ralstonia sp. Strain OR214, a Bacterium with Potential for Bioremediation.</title>
        <authorList>
            <person name="Utturkar S.M."/>
            <person name="Bollmann A."/>
            <person name="Brzoska R.M."/>
            <person name="Klingeman D.M."/>
            <person name="Epstein S.E."/>
            <person name="Palumbo A.V."/>
            <person name="Brown S.D."/>
        </authorList>
    </citation>
    <scope>NUCLEOTIDE SEQUENCE [LARGE SCALE GENOMIC DNA]</scope>
    <source>
        <strain evidence="15 16">OR214</strain>
    </source>
</reference>
<keyword evidence="9 13" id="KW-0665">Pyrimidine biosynthesis</keyword>
<name>R0CUI3_RALPI</name>
<feature type="binding site" evidence="13">
    <location>
        <position position="90"/>
    </location>
    <ligand>
        <name>substrate</name>
    </ligand>
</feature>
<dbReference type="CDD" id="cd04738">
    <property type="entry name" value="DHOD_2_like"/>
    <property type="match status" value="1"/>
</dbReference>
<organism evidence="15 16">
    <name type="scientific">Ralstonia pickettii OR214</name>
    <dbReference type="NCBI Taxonomy" id="1264675"/>
    <lineage>
        <taxon>Bacteria</taxon>
        <taxon>Pseudomonadati</taxon>
        <taxon>Pseudomonadota</taxon>
        <taxon>Betaproteobacteria</taxon>
        <taxon>Burkholderiales</taxon>
        <taxon>Burkholderiaceae</taxon>
        <taxon>Ralstonia</taxon>
    </lineage>
</organism>
<evidence type="ECO:0000256" key="10">
    <source>
        <dbReference type="ARBA" id="ARBA00023002"/>
    </source>
</evidence>
<evidence type="ECO:0000256" key="5">
    <source>
        <dbReference type="ARBA" id="ARBA00011245"/>
    </source>
</evidence>
<feature type="binding site" evidence="13">
    <location>
        <begin position="273"/>
        <end position="274"/>
    </location>
    <ligand>
        <name>substrate</name>
    </ligand>
</feature>
<dbReference type="PANTHER" id="PTHR48109:SF4">
    <property type="entry name" value="DIHYDROOROTATE DEHYDROGENASE (QUINONE), MITOCHONDRIAL"/>
    <property type="match status" value="1"/>
</dbReference>
<comment type="pathway">
    <text evidence="3 13">Pyrimidine metabolism; UMP biosynthesis via de novo pathway; orotate from (S)-dihydroorotate (quinone route): step 1/1.</text>
</comment>
<dbReference type="NCBIfam" id="NF003646">
    <property type="entry name" value="PRK05286.1-4"/>
    <property type="match status" value="1"/>
</dbReference>
<feature type="binding site" evidence="13">
    <location>
        <position position="166"/>
    </location>
    <ligand>
        <name>FMN</name>
        <dbReference type="ChEBI" id="CHEBI:58210"/>
    </ligand>
</feature>
<feature type="binding site" evidence="13">
    <location>
        <position position="199"/>
    </location>
    <ligand>
        <name>FMN</name>
        <dbReference type="ChEBI" id="CHEBI:58210"/>
    </ligand>
</feature>
<dbReference type="PANTHER" id="PTHR48109">
    <property type="entry name" value="DIHYDROOROTATE DEHYDROGENASE (QUINONE), MITOCHONDRIAL-RELATED"/>
    <property type="match status" value="1"/>
</dbReference>
<keyword evidence="8 13" id="KW-0288">FMN</keyword>
<evidence type="ECO:0000256" key="1">
    <source>
        <dbReference type="ARBA" id="ARBA00003125"/>
    </source>
</evidence>
<evidence type="ECO:0000256" key="13">
    <source>
        <dbReference type="HAMAP-Rule" id="MF_00225"/>
    </source>
</evidence>
<dbReference type="GO" id="GO:0005737">
    <property type="term" value="C:cytoplasm"/>
    <property type="evidence" value="ECO:0007669"/>
    <property type="project" value="InterPro"/>
</dbReference>
<evidence type="ECO:0000256" key="3">
    <source>
        <dbReference type="ARBA" id="ARBA00005161"/>
    </source>
</evidence>
<dbReference type="EMBL" id="APMQ01000001">
    <property type="protein sequence ID" value="ENZ80181.1"/>
    <property type="molecule type" value="Genomic_DNA"/>
</dbReference>